<protein>
    <submittedName>
        <fullName evidence="2">Uncharacterized protein</fullName>
    </submittedName>
</protein>
<dbReference type="Proteomes" id="UP000324222">
    <property type="component" value="Unassembled WGS sequence"/>
</dbReference>
<feature type="compositionally biased region" description="Basic and acidic residues" evidence="1">
    <location>
        <begin position="1"/>
        <end position="10"/>
    </location>
</feature>
<proteinExistence type="predicted"/>
<feature type="region of interest" description="Disordered" evidence="1">
    <location>
        <begin position="1"/>
        <end position="25"/>
    </location>
</feature>
<gene>
    <name evidence="2" type="ORF">E2C01_025495</name>
</gene>
<comment type="caution">
    <text evidence="2">The sequence shown here is derived from an EMBL/GenBank/DDBJ whole genome shotgun (WGS) entry which is preliminary data.</text>
</comment>
<evidence type="ECO:0000256" key="1">
    <source>
        <dbReference type="SAM" id="MobiDB-lite"/>
    </source>
</evidence>
<keyword evidence="3" id="KW-1185">Reference proteome</keyword>
<name>A0A5B7EG37_PORTR</name>
<evidence type="ECO:0000313" key="2">
    <source>
        <dbReference type="EMBL" id="MPC32189.1"/>
    </source>
</evidence>
<organism evidence="2 3">
    <name type="scientific">Portunus trituberculatus</name>
    <name type="common">Swimming crab</name>
    <name type="synonym">Neptunus trituberculatus</name>
    <dbReference type="NCBI Taxonomy" id="210409"/>
    <lineage>
        <taxon>Eukaryota</taxon>
        <taxon>Metazoa</taxon>
        <taxon>Ecdysozoa</taxon>
        <taxon>Arthropoda</taxon>
        <taxon>Crustacea</taxon>
        <taxon>Multicrustacea</taxon>
        <taxon>Malacostraca</taxon>
        <taxon>Eumalacostraca</taxon>
        <taxon>Eucarida</taxon>
        <taxon>Decapoda</taxon>
        <taxon>Pleocyemata</taxon>
        <taxon>Brachyura</taxon>
        <taxon>Eubrachyura</taxon>
        <taxon>Portunoidea</taxon>
        <taxon>Portunidae</taxon>
        <taxon>Portuninae</taxon>
        <taxon>Portunus</taxon>
    </lineage>
</organism>
<accession>A0A5B7EG37</accession>
<evidence type="ECO:0000313" key="3">
    <source>
        <dbReference type="Proteomes" id="UP000324222"/>
    </source>
</evidence>
<reference evidence="2 3" key="1">
    <citation type="submission" date="2019-05" db="EMBL/GenBank/DDBJ databases">
        <title>Another draft genome of Portunus trituberculatus and its Hox gene families provides insights of decapod evolution.</title>
        <authorList>
            <person name="Jeong J.-H."/>
            <person name="Song I."/>
            <person name="Kim S."/>
            <person name="Choi T."/>
            <person name="Kim D."/>
            <person name="Ryu S."/>
            <person name="Kim W."/>
        </authorList>
    </citation>
    <scope>NUCLEOTIDE SEQUENCE [LARGE SCALE GENOMIC DNA]</scope>
    <source>
        <tissue evidence="2">Muscle</tissue>
    </source>
</reference>
<sequence length="75" mass="8472">MGEINEGRVNEDEDGKQDDDDDDARETHGCVYNIIVGQVYKMAVSDFENSFDYEFLGLAQESLVGSRHTETRRPG</sequence>
<feature type="compositionally biased region" description="Acidic residues" evidence="1">
    <location>
        <begin position="11"/>
        <end position="24"/>
    </location>
</feature>
<dbReference type="AlphaFoldDB" id="A0A5B7EG37"/>
<dbReference type="EMBL" id="VSRR010002582">
    <property type="protein sequence ID" value="MPC32189.1"/>
    <property type="molecule type" value="Genomic_DNA"/>
</dbReference>